<dbReference type="OrthoDB" id="12029at2157"/>
<dbReference type="GO" id="GO:0016020">
    <property type="term" value="C:membrane"/>
    <property type="evidence" value="ECO:0007669"/>
    <property type="project" value="UniProtKB-SubCell"/>
</dbReference>
<evidence type="ECO:0000256" key="1">
    <source>
        <dbReference type="ARBA" id="ARBA00004141"/>
    </source>
</evidence>
<feature type="transmembrane region" description="Helical" evidence="10">
    <location>
        <begin position="218"/>
        <end position="236"/>
    </location>
</feature>
<evidence type="ECO:0000313" key="12">
    <source>
        <dbReference type="EMBL" id="AIF69743.1"/>
    </source>
</evidence>
<dbReference type="RefSeq" id="WP_048165267.1">
    <property type="nucleotide sequence ID" value="NZ_CP006019.1"/>
</dbReference>
<evidence type="ECO:0000256" key="4">
    <source>
        <dbReference type="ARBA" id="ARBA00022692"/>
    </source>
</evidence>
<keyword evidence="6" id="KW-0915">Sodium</keyword>
<comment type="subcellular location">
    <subcellularLocation>
        <location evidence="1">Membrane</location>
        <topology evidence="1">Multi-pass membrane protein</topology>
    </subcellularLocation>
</comment>
<feature type="transmembrane region" description="Helical" evidence="10">
    <location>
        <begin position="300"/>
        <end position="326"/>
    </location>
</feature>
<feature type="transmembrane region" description="Helical" evidence="10">
    <location>
        <begin position="88"/>
        <end position="108"/>
    </location>
</feature>
<feature type="transmembrane region" description="Helical" evidence="10">
    <location>
        <begin position="120"/>
        <end position="139"/>
    </location>
</feature>
<evidence type="ECO:0000256" key="9">
    <source>
        <dbReference type="ARBA" id="ARBA00023201"/>
    </source>
</evidence>
<gene>
    <name evidence="12" type="ORF">PAP_06740</name>
</gene>
<dbReference type="GO" id="GO:1902600">
    <property type="term" value="P:proton transmembrane transport"/>
    <property type="evidence" value="ECO:0007669"/>
    <property type="project" value="InterPro"/>
</dbReference>
<keyword evidence="5 10" id="KW-1133">Transmembrane helix</keyword>
<dbReference type="GeneID" id="24842464"/>
<keyword evidence="3" id="KW-0050">Antiport</keyword>
<evidence type="ECO:0000313" key="13">
    <source>
        <dbReference type="Proteomes" id="UP000027981"/>
    </source>
</evidence>
<accession>A0A075LYU9</accession>
<dbReference type="eggNOG" id="arCOG01953">
    <property type="taxonomic scope" value="Archaea"/>
</dbReference>
<reference evidence="13" key="1">
    <citation type="submission" date="2013-06" db="EMBL/GenBank/DDBJ databases">
        <title>Complete Genome Sequence of Hyperthermophilic Palaeococcus pacificus DY20341T, Isolated from a Deep-Sea Hydrothermal Sediments.</title>
        <authorList>
            <person name="Zeng X."/>
            <person name="Shao Z."/>
        </authorList>
    </citation>
    <scope>NUCLEOTIDE SEQUENCE [LARGE SCALE GENOMIC DNA]</scope>
    <source>
        <strain evidence="13">DY20341</strain>
    </source>
</reference>
<feature type="transmembrane region" description="Helical" evidence="10">
    <location>
        <begin position="6"/>
        <end position="28"/>
    </location>
</feature>
<dbReference type="InterPro" id="IPR006153">
    <property type="entry name" value="Cation/H_exchanger_TM"/>
</dbReference>
<keyword evidence="13" id="KW-1185">Reference proteome</keyword>
<dbReference type="Pfam" id="PF00999">
    <property type="entry name" value="Na_H_Exchanger"/>
    <property type="match status" value="1"/>
</dbReference>
<dbReference type="InterPro" id="IPR038770">
    <property type="entry name" value="Na+/solute_symporter_sf"/>
</dbReference>
<feature type="transmembrane region" description="Helical" evidence="10">
    <location>
        <begin position="151"/>
        <end position="173"/>
    </location>
</feature>
<dbReference type="HOGENOM" id="CLU_005126_7_1_2"/>
<protein>
    <recommendedName>
        <fullName evidence="11">Cation/H+ exchanger transmembrane domain-containing protein</fullName>
    </recommendedName>
</protein>
<keyword evidence="2" id="KW-0813">Transport</keyword>
<feature type="transmembrane region" description="Helical" evidence="10">
    <location>
        <begin position="270"/>
        <end position="294"/>
    </location>
</feature>
<feature type="transmembrane region" description="Helical" evidence="10">
    <location>
        <begin position="365"/>
        <end position="387"/>
    </location>
</feature>
<dbReference type="PANTHER" id="PTHR43562">
    <property type="entry name" value="NAPA-TYPE SODIUM/HYDROGEN ANTIPORTER"/>
    <property type="match status" value="1"/>
</dbReference>
<dbReference type="PANTHER" id="PTHR43562:SF3">
    <property type="entry name" value="SODIUM ION_PROTON EXCHANGER (EUROFUNG)"/>
    <property type="match status" value="1"/>
</dbReference>
<dbReference type="Gene3D" id="1.20.1530.20">
    <property type="match status" value="1"/>
</dbReference>
<sequence>MELLHLTDPFISLAIILMVSKTFGYLFTKMNQPSAIGEIIGGMLVGVSFLNIIDIGESLYFLSELGVVLLLFLAGLETDIEEFKRVGGPAFLIAVGGVFVPFILGYFATLPFTHDTMKSLFLGGALTATSVSLTASVLMEMKKLRSKEGATILAAAVVDDVLGIVVLTVLVALNKTGHIEVERVLKLLVEIIIFFGVSIFVGMPFVQKLVKFSSKLDLPESTTAFALAIVMLFAFFAEEFKVASITGAYLAGLLLGQTDEARRINDKIVTIAYALPIPVFLVGIGIHTDIGIFYKAGLSTLALIAIYSIVAIFSKILGCGAGALAMNFKPKEALRIGIGMIPRMEVGLIMVNIARVSGVFDQNLFSIGVAMTILTTLITPSLLTWSFKMH</sequence>
<dbReference type="EMBL" id="CP006019">
    <property type="protein sequence ID" value="AIF69743.1"/>
    <property type="molecule type" value="Genomic_DNA"/>
</dbReference>
<keyword evidence="4 10" id="KW-0812">Transmembrane</keyword>
<evidence type="ECO:0000256" key="8">
    <source>
        <dbReference type="ARBA" id="ARBA00023136"/>
    </source>
</evidence>
<evidence type="ECO:0000256" key="7">
    <source>
        <dbReference type="ARBA" id="ARBA00023065"/>
    </source>
</evidence>
<feature type="transmembrane region" description="Helical" evidence="10">
    <location>
        <begin position="185"/>
        <end position="206"/>
    </location>
</feature>
<dbReference type="Proteomes" id="UP000027981">
    <property type="component" value="Chromosome"/>
</dbReference>
<proteinExistence type="predicted"/>
<dbReference type="KEGG" id="ppac:PAP_06740"/>
<reference evidence="12 13" key="2">
    <citation type="journal article" date="2015" name="Genome Announc.">
        <title>Complete Genome Sequence of Hyperthermophilic Piezophilic Archaeon Palaeococcus pacificus DY20341T, Isolated from Deep-Sea Hydrothermal Sediments.</title>
        <authorList>
            <person name="Zeng X."/>
            <person name="Jebbar M."/>
            <person name="Shao Z."/>
        </authorList>
    </citation>
    <scope>NUCLEOTIDE SEQUENCE [LARGE SCALE GENOMIC DNA]</scope>
    <source>
        <strain evidence="12 13">DY20341</strain>
    </source>
</reference>
<keyword evidence="7" id="KW-0406">Ion transport</keyword>
<organism evidence="12 13">
    <name type="scientific">Palaeococcus pacificus DY20341</name>
    <dbReference type="NCBI Taxonomy" id="1343739"/>
    <lineage>
        <taxon>Archaea</taxon>
        <taxon>Methanobacteriati</taxon>
        <taxon>Methanobacteriota</taxon>
        <taxon>Thermococci</taxon>
        <taxon>Thermococcales</taxon>
        <taxon>Thermococcaceae</taxon>
        <taxon>Palaeococcus</taxon>
    </lineage>
</organism>
<evidence type="ECO:0000256" key="10">
    <source>
        <dbReference type="SAM" id="Phobius"/>
    </source>
</evidence>
<evidence type="ECO:0000256" key="5">
    <source>
        <dbReference type="ARBA" id="ARBA00022989"/>
    </source>
</evidence>
<dbReference type="GO" id="GO:0006814">
    <property type="term" value="P:sodium ion transport"/>
    <property type="evidence" value="ECO:0007669"/>
    <property type="project" value="UniProtKB-KW"/>
</dbReference>
<evidence type="ECO:0000256" key="6">
    <source>
        <dbReference type="ARBA" id="ARBA00023053"/>
    </source>
</evidence>
<keyword evidence="8 10" id="KW-0472">Membrane</keyword>
<name>A0A075LYU9_9EURY</name>
<evidence type="ECO:0000256" key="3">
    <source>
        <dbReference type="ARBA" id="ARBA00022449"/>
    </source>
</evidence>
<feature type="domain" description="Cation/H+ exchanger transmembrane" evidence="11">
    <location>
        <begin position="22"/>
        <end position="386"/>
    </location>
</feature>
<evidence type="ECO:0000259" key="11">
    <source>
        <dbReference type="Pfam" id="PF00999"/>
    </source>
</evidence>
<dbReference type="GO" id="GO:0015297">
    <property type="term" value="F:antiporter activity"/>
    <property type="evidence" value="ECO:0007669"/>
    <property type="project" value="UniProtKB-KW"/>
</dbReference>
<evidence type="ECO:0000256" key="2">
    <source>
        <dbReference type="ARBA" id="ARBA00022448"/>
    </source>
</evidence>
<keyword evidence="9" id="KW-0739">Sodium transport</keyword>
<dbReference type="AlphaFoldDB" id="A0A075LYU9"/>
<feature type="transmembrane region" description="Helical" evidence="10">
    <location>
        <begin position="35"/>
        <end position="53"/>
    </location>
</feature>